<comment type="similarity">
    <text evidence="3 15">Belongs to the peptidase S10 family.</text>
</comment>
<dbReference type="GO" id="GO:0006508">
    <property type="term" value="P:proteolysis"/>
    <property type="evidence" value="ECO:0007669"/>
    <property type="project" value="UniProtKB-KW"/>
</dbReference>
<keyword evidence="8" id="KW-0732">Signal</keyword>
<evidence type="ECO:0000256" key="5">
    <source>
        <dbReference type="ARBA" id="ARBA00022670"/>
    </source>
</evidence>
<protein>
    <recommendedName>
        <fullName evidence="15">Carboxypeptidase</fullName>
        <ecNumber evidence="15">3.4.16.-</ecNumber>
    </recommendedName>
</protein>
<keyword evidence="13" id="KW-0325">Glycoprotein</keyword>
<evidence type="ECO:0000256" key="13">
    <source>
        <dbReference type="ARBA" id="ARBA00023180"/>
    </source>
</evidence>
<name>A0A2S5B5L7_9BASI</name>
<dbReference type="PRINTS" id="PR00724">
    <property type="entry name" value="CRBOXYPTASEC"/>
</dbReference>
<dbReference type="PANTHER" id="PTHR11802:SF190">
    <property type="entry name" value="PHEROMONE-PROCESSING CARBOXYPEPTIDASE KEX1"/>
    <property type="match status" value="1"/>
</dbReference>
<dbReference type="PROSITE" id="PS00131">
    <property type="entry name" value="CARBOXYPEPT_SER_SER"/>
    <property type="match status" value="1"/>
</dbReference>
<evidence type="ECO:0000256" key="4">
    <source>
        <dbReference type="ARBA" id="ARBA00022645"/>
    </source>
</evidence>
<dbReference type="GO" id="GO:0004185">
    <property type="term" value="F:serine-type carboxypeptidase activity"/>
    <property type="evidence" value="ECO:0007669"/>
    <property type="project" value="UniProtKB-UniRule"/>
</dbReference>
<dbReference type="PANTHER" id="PTHR11802">
    <property type="entry name" value="SERINE PROTEASE FAMILY S10 SERINE CARBOXYPEPTIDASE"/>
    <property type="match status" value="1"/>
</dbReference>
<dbReference type="OrthoDB" id="443318at2759"/>
<dbReference type="InterPro" id="IPR001563">
    <property type="entry name" value="Peptidase_S10"/>
</dbReference>
<evidence type="ECO:0000256" key="16">
    <source>
        <dbReference type="SAM" id="MobiDB-lite"/>
    </source>
</evidence>
<evidence type="ECO:0000256" key="7">
    <source>
        <dbReference type="ARBA" id="ARBA00022703"/>
    </source>
</evidence>
<organism evidence="18 19">
    <name type="scientific">Rhodotorula taiwanensis</name>
    <dbReference type="NCBI Taxonomy" id="741276"/>
    <lineage>
        <taxon>Eukaryota</taxon>
        <taxon>Fungi</taxon>
        <taxon>Dikarya</taxon>
        <taxon>Basidiomycota</taxon>
        <taxon>Pucciniomycotina</taxon>
        <taxon>Microbotryomycetes</taxon>
        <taxon>Sporidiobolales</taxon>
        <taxon>Sporidiobolaceae</taxon>
        <taxon>Rhodotorula</taxon>
    </lineage>
</organism>
<dbReference type="InterPro" id="IPR029058">
    <property type="entry name" value="AB_hydrolase_fold"/>
</dbReference>
<feature type="region of interest" description="Disordered" evidence="16">
    <location>
        <begin position="1"/>
        <end position="57"/>
    </location>
</feature>
<keyword evidence="19" id="KW-1185">Reference proteome</keyword>
<evidence type="ECO:0000256" key="12">
    <source>
        <dbReference type="ARBA" id="ARBA00023136"/>
    </source>
</evidence>
<comment type="function">
    <text evidence="14">Protease with a carboxypeptidase B-like function involved in the C-terminal processing of the lysine and arginine residues from protein precursors. Promotes cell fusion and is involved in the programmed cell death.</text>
</comment>
<evidence type="ECO:0000256" key="2">
    <source>
        <dbReference type="ARBA" id="ARBA00004393"/>
    </source>
</evidence>
<dbReference type="FunFam" id="3.40.50.1820:FF:000121">
    <property type="entry name" value="Carboxypeptidase D"/>
    <property type="match status" value="1"/>
</dbReference>
<dbReference type="EMBL" id="PJQD01000060">
    <property type="protein sequence ID" value="POY72046.1"/>
    <property type="molecule type" value="Genomic_DNA"/>
</dbReference>
<feature type="compositionally biased region" description="Acidic residues" evidence="16">
    <location>
        <begin position="659"/>
        <end position="670"/>
    </location>
</feature>
<proteinExistence type="inferred from homology"/>
<evidence type="ECO:0000256" key="15">
    <source>
        <dbReference type="RuleBase" id="RU361156"/>
    </source>
</evidence>
<keyword evidence="5 15" id="KW-0645">Protease</keyword>
<evidence type="ECO:0000256" key="1">
    <source>
        <dbReference type="ARBA" id="ARBA00001003"/>
    </source>
</evidence>
<evidence type="ECO:0000256" key="17">
    <source>
        <dbReference type="SAM" id="Phobius"/>
    </source>
</evidence>
<feature type="compositionally biased region" description="Basic and acidic residues" evidence="16">
    <location>
        <begin position="760"/>
        <end position="771"/>
    </location>
</feature>
<evidence type="ECO:0000256" key="10">
    <source>
        <dbReference type="ARBA" id="ARBA00022989"/>
    </source>
</evidence>
<keyword evidence="9 15" id="KW-0378">Hydrolase</keyword>
<comment type="catalytic activity">
    <reaction evidence="1">
        <text>Preferential release of a C-terminal arginine or lysine residue.</text>
        <dbReference type="EC" id="3.4.16.6"/>
    </reaction>
</comment>
<evidence type="ECO:0000256" key="3">
    <source>
        <dbReference type="ARBA" id="ARBA00009431"/>
    </source>
</evidence>
<sequence>MVAGPHRARLSPPDSQRGALWESRVPDLASVIQQARTLHPPRQASSDSDEEPVLDPEKADCRREARCGAGMSAADFFIPSLPGQPADATVTMYGGHIASAPPKNGSPDTESDAHLYFYLVRNRHIADTERTLLWFNGGPGCSSFDGGLMEIGPFRLAPHGDGKLVELEGAWNEYANVIFIDQPVGTGYSYMSTNEYLHDLPEAADHVVEFLSKFYKIFPEFANHDTYIAGESYAGQYIPYIARAILETTRIPTRLKGIMIGNGWIDPLNQYPAYLDFALQAGVIKEGSEAEKKVRKAHDTCVTRMKMDGGIGGKRLPVHIGYCELILAGITDSTIQSVNGQNMCVNNYDVRLTDTHPACGMNWPPDVHDLAPYLSREDVKTAFHATRHEGPWTECNGQVGANFYTPNSLPSVTLLPDLLTKIQVMMFAGAEDLICNHVGIERMIENLHWNGARGWENATEEEWVVNGRTAGTWTTSRNMTYVKILEASHMVPYDQPLAAHDMFLRFVGASLLSAAGPAAQVPSRIGNEIPAVLGSTRPDGSSLNSTLADGSSTLGSAGQMDDSVLSGSKGDSSLSDGSWWSPLSGGAVEGLAHASSAIVLVLLMGAALGGFLWYRRRTGLSGRRRAGAGKGWASLTPRGKQHARAQNLGRGGGQGMGGVEDDGGLDASTTEDERDRRLRAGTSGGGGGGEEQDSHELDELMRSSHAQSRQRLFDVEDEEALDAGKRRQKERRDLDEEAKVFGLGDDDEGGDASGGETDTIADKEGRRNWRS</sequence>
<feature type="compositionally biased region" description="Polar residues" evidence="16">
    <location>
        <begin position="538"/>
        <end position="556"/>
    </location>
</feature>
<dbReference type="EC" id="3.4.16.-" evidence="15"/>
<evidence type="ECO:0000313" key="19">
    <source>
        <dbReference type="Proteomes" id="UP000237144"/>
    </source>
</evidence>
<reference evidence="18 19" key="1">
    <citation type="journal article" date="2018" name="Front. Microbiol.">
        <title>Prospects for Fungal Bioremediation of Acidic Radioactive Waste Sites: Characterization and Genome Sequence of Rhodotorula taiwanensis MD1149.</title>
        <authorList>
            <person name="Tkavc R."/>
            <person name="Matrosova V.Y."/>
            <person name="Grichenko O.E."/>
            <person name="Gostincar C."/>
            <person name="Volpe R.P."/>
            <person name="Klimenkova P."/>
            <person name="Gaidamakova E.K."/>
            <person name="Zhou C.E."/>
            <person name="Stewart B.J."/>
            <person name="Lyman M.G."/>
            <person name="Malfatti S.A."/>
            <person name="Rubinfeld B."/>
            <person name="Courtot M."/>
            <person name="Singh J."/>
            <person name="Dalgard C.L."/>
            <person name="Hamilton T."/>
            <person name="Frey K.G."/>
            <person name="Gunde-Cimerman N."/>
            <person name="Dugan L."/>
            <person name="Daly M.J."/>
        </authorList>
    </citation>
    <scope>NUCLEOTIDE SEQUENCE [LARGE SCALE GENOMIC DNA]</scope>
    <source>
        <strain evidence="18 19">MD1149</strain>
    </source>
</reference>
<keyword evidence="10 17" id="KW-1133">Transmembrane helix</keyword>
<evidence type="ECO:0000313" key="18">
    <source>
        <dbReference type="EMBL" id="POY72046.1"/>
    </source>
</evidence>
<dbReference type="Gene3D" id="3.40.50.1820">
    <property type="entry name" value="alpha/beta hydrolase"/>
    <property type="match status" value="1"/>
</dbReference>
<dbReference type="GO" id="GO:0005802">
    <property type="term" value="C:trans-Golgi network"/>
    <property type="evidence" value="ECO:0007669"/>
    <property type="project" value="TreeGrafter"/>
</dbReference>
<feature type="transmembrane region" description="Helical" evidence="17">
    <location>
        <begin position="591"/>
        <end position="614"/>
    </location>
</feature>
<dbReference type="Pfam" id="PF00450">
    <property type="entry name" value="Peptidase_S10"/>
    <property type="match status" value="1"/>
</dbReference>
<comment type="caution">
    <text evidence="18">The sequence shown here is derived from an EMBL/GenBank/DDBJ whole genome shotgun (WGS) entry which is preliminary data.</text>
</comment>
<keyword evidence="7" id="KW-0053">Apoptosis</keyword>
<dbReference type="Proteomes" id="UP000237144">
    <property type="component" value="Unassembled WGS sequence"/>
</dbReference>
<evidence type="ECO:0000256" key="6">
    <source>
        <dbReference type="ARBA" id="ARBA00022692"/>
    </source>
</evidence>
<keyword evidence="4 15" id="KW-0121">Carboxypeptidase</keyword>
<gene>
    <name evidence="18" type="ORF">BMF94_4916</name>
</gene>
<feature type="compositionally biased region" description="Basic and acidic residues" evidence="16">
    <location>
        <begin position="722"/>
        <end position="739"/>
    </location>
</feature>
<keyword evidence="11" id="KW-0333">Golgi apparatus</keyword>
<comment type="subcellular location">
    <subcellularLocation>
        <location evidence="2">Golgi apparatus</location>
        <location evidence="2">trans-Golgi network membrane</location>
        <topology evidence="2">Single-pass type I membrane protein</topology>
    </subcellularLocation>
</comment>
<feature type="region of interest" description="Disordered" evidence="16">
    <location>
        <begin position="536"/>
        <end position="569"/>
    </location>
</feature>
<dbReference type="AlphaFoldDB" id="A0A2S5B5L7"/>
<feature type="region of interest" description="Disordered" evidence="16">
    <location>
        <begin position="623"/>
        <end position="771"/>
    </location>
</feature>
<evidence type="ECO:0000256" key="9">
    <source>
        <dbReference type="ARBA" id="ARBA00022801"/>
    </source>
</evidence>
<dbReference type="SUPFAM" id="SSF53474">
    <property type="entry name" value="alpha/beta-Hydrolases"/>
    <property type="match status" value="1"/>
</dbReference>
<keyword evidence="12 17" id="KW-0472">Membrane</keyword>
<accession>A0A2S5B5L7</accession>
<feature type="compositionally biased region" description="Basic and acidic residues" evidence="16">
    <location>
        <begin position="692"/>
        <end position="702"/>
    </location>
</feature>
<evidence type="ECO:0000256" key="8">
    <source>
        <dbReference type="ARBA" id="ARBA00022729"/>
    </source>
</evidence>
<dbReference type="InterPro" id="IPR018202">
    <property type="entry name" value="Ser_caboxypep_ser_AS"/>
</dbReference>
<dbReference type="GO" id="GO:0006915">
    <property type="term" value="P:apoptotic process"/>
    <property type="evidence" value="ECO:0007669"/>
    <property type="project" value="UniProtKB-KW"/>
</dbReference>
<evidence type="ECO:0000256" key="11">
    <source>
        <dbReference type="ARBA" id="ARBA00023034"/>
    </source>
</evidence>
<dbReference type="STRING" id="741276.A0A2S5B5L7"/>
<feature type="compositionally biased region" description="Gly residues" evidence="16">
    <location>
        <begin position="649"/>
        <end position="658"/>
    </location>
</feature>
<keyword evidence="6 17" id="KW-0812">Transmembrane</keyword>
<evidence type="ECO:0000256" key="14">
    <source>
        <dbReference type="ARBA" id="ARBA00037042"/>
    </source>
</evidence>